<evidence type="ECO:0000256" key="1">
    <source>
        <dbReference type="SAM" id="MobiDB-lite"/>
    </source>
</evidence>
<accession>A0A0F9QV35</accession>
<dbReference type="AlphaFoldDB" id="A0A0F9QV35"/>
<dbReference type="GO" id="GO:0009236">
    <property type="term" value="P:cobalamin biosynthetic process"/>
    <property type="evidence" value="ECO:0007669"/>
    <property type="project" value="InterPro"/>
</dbReference>
<dbReference type="PROSITE" id="PS50234">
    <property type="entry name" value="VWFA"/>
    <property type="match status" value="1"/>
</dbReference>
<dbReference type="InterPro" id="IPR006538">
    <property type="entry name" value="CobT"/>
</dbReference>
<feature type="compositionally biased region" description="Acidic residues" evidence="1">
    <location>
        <begin position="250"/>
        <end position="262"/>
    </location>
</feature>
<feature type="domain" description="VWFA" evidence="2">
    <location>
        <begin position="444"/>
        <end position="615"/>
    </location>
</feature>
<dbReference type="Pfam" id="PF06213">
    <property type="entry name" value="CobT"/>
    <property type="match status" value="1"/>
</dbReference>
<gene>
    <name evidence="3" type="ORF">LCGC14_0655470</name>
</gene>
<evidence type="ECO:0000259" key="2">
    <source>
        <dbReference type="PROSITE" id="PS50234"/>
    </source>
</evidence>
<dbReference type="PANTHER" id="PTHR41248">
    <property type="entry name" value="NORD PROTEIN"/>
    <property type="match status" value="1"/>
</dbReference>
<feature type="region of interest" description="Disordered" evidence="1">
    <location>
        <begin position="206"/>
        <end position="308"/>
    </location>
</feature>
<dbReference type="Pfam" id="PF00092">
    <property type="entry name" value="VWA"/>
    <property type="match status" value="1"/>
</dbReference>
<feature type="compositionally biased region" description="Low complexity" evidence="1">
    <location>
        <begin position="215"/>
        <end position="244"/>
    </location>
</feature>
<dbReference type="PANTHER" id="PTHR41248:SF1">
    <property type="entry name" value="NORD PROTEIN"/>
    <property type="match status" value="1"/>
</dbReference>
<proteinExistence type="predicted"/>
<feature type="compositionally biased region" description="Low complexity" evidence="1">
    <location>
        <begin position="276"/>
        <end position="286"/>
    </location>
</feature>
<evidence type="ECO:0000313" key="3">
    <source>
        <dbReference type="EMBL" id="KKN48165.1"/>
    </source>
</evidence>
<dbReference type="InterPro" id="IPR002035">
    <property type="entry name" value="VWF_A"/>
</dbReference>
<dbReference type="SUPFAM" id="SSF53300">
    <property type="entry name" value="vWA-like"/>
    <property type="match status" value="1"/>
</dbReference>
<name>A0A0F9QV35_9ZZZZ</name>
<dbReference type="InterPro" id="IPR036465">
    <property type="entry name" value="vWFA_dom_sf"/>
</dbReference>
<sequence length="615" mass="67037">MNQSTLVKSLPIVAKALGRNMGVKVELDASHAWTDGNVIYLPSLPMQDPGVETLGLGYIIHEAGHIRYSDFSIDYEEFSPIVRKLIGIMEDIRMEKCIIRDYPGAFKKLSNLVQKLVQDGFFKNVTTDSSPAAILCGYVLHKGRSQMLGQTALNDHAKNSQAFLEGVMTPLTMTRINSVMARLSSAKNEGDIVKFAQEIAQILDEESNRSSTPPQNSDQSQQQQAGNDSQVQDQIPDENQSTGDSGEGQEQGDDDSQDDDGDTPSNQSESDESDDLLSGSSTSSNDDISDDNGDASNGYSSSSAGEMSQEEFDAALQFMKDILATTENDSSDLPGDISDAFEHLIENEIKEAANQRGNYAVSLAPTQIANLTSPGDHQQALDEAQAATAALRSRLVQLVQAQTKVKRKTSRNGRRLNDRKLHRIKSGNLSVFKSTSRKKAVNTAVQVLLDRSYSMRSDMPVAARATLSLTAAMKKIPHLSVGSAMFPGYLDSSVTVLTRQNQTMDQTAGYYPLVEADGSTPLLPALSWSGDNLFAQKEERKMLFVVTDGVPDDMKDCIELVKNLRQGGIEVYGIGINVDKKMMSMLFGKEYVSMEHVGELAEATFALLEKTVLAA</sequence>
<protein>
    <recommendedName>
        <fullName evidence="2">VWFA domain-containing protein</fullName>
    </recommendedName>
</protein>
<dbReference type="Gene3D" id="3.40.50.410">
    <property type="entry name" value="von Willebrand factor, type A domain"/>
    <property type="match status" value="1"/>
</dbReference>
<comment type="caution">
    <text evidence="3">The sequence shown here is derived from an EMBL/GenBank/DDBJ whole genome shotgun (WGS) entry which is preliminary data.</text>
</comment>
<dbReference type="EMBL" id="LAZR01001234">
    <property type="protein sequence ID" value="KKN48165.1"/>
    <property type="molecule type" value="Genomic_DNA"/>
</dbReference>
<organism evidence="3">
    <name type="scientific">marine sediment metagenome</name>
    <dbReference type="NCBI Taxonomy" id="412755"/>
    <lineage>
        <taxon>unclassified sequences</taxon>
        <taxon>metagenomes</taxon>
        <taxon>ecological metagenomes</taxon>
    </lineage>
</organism>
<dbReference type="InterPro" id="IPR051928">
    <property type="entry name" value="NorD/CobT"/>
</dbReference>
<reference evidence="3" key="1">
    <citation type="journal article" date="2015" name="Nature">
        <title>Complex archaea that bridge the gap between prokaryotes and eukaryotes.</title>
        <authorList>
            <person name="Spang A."/>
            <person name="Saw J.H."/>
            <person name="Jorgensen S.L."/>
            <person name="Zaremba-Niedzwiedzka K."/>
            <person name="Martijn J."/>
            <person name="Lind A.E."/>
            <person name="van Eijk R."/>
            <person name="Schleper C."/>
            <person name="Guy L."/>
            <person name="Ettema T.J."/>
        </authorList>
    </citation>
    <scope>NUCLEOTIDE SEQUENCE</scope>
</reference>